<dbReference type="InterPro" id="IPR000792">
    <property type="entry name" value="Tscrpt_reg_LuxR_C"/>
</dbReference>
<keyword evidence="7" id="KW-1185">Reference proteome</keyword>
<name>A0A918TJE4_9BACT</name>
<reference evidence="6" key="2">
    <citation type="submission" date="2020-09" db="EMBL/GenBank/DDBJ databases">
        <authorList>
            <person name="Sun Q."/>
            <person name="Kim S."/>
        </authorList>
    </citation>
    <scope>NUCLEOTIDE SEQUENCE</scope>
    <source>
        <strain evidence="6">KCTC 12988</strain>
    </source>
</reference>
<evidence type="ECO:0000256" key="1">
    <source>
        <dbReference type="ARBA" id="ARBA00022553"/>
    </source>
</evidence>
<feature type="domain" description="HTH luxR-type" evidence="4">
    <location>
        <begin position="144"/>
        <end position="209"/>
    </location>
</feature>
<dbReference type="Proteomes" id="UP000644507">
    <property type="component" value="Unassembled WGS sequence"/>
</dbReference>
<dbReference type="PROSITE" id="PS50110">
    <property type="entry name" value="RESPONSE_REGULATORY"/>
    <property type="match status" value="1"/>
</dbReference>
<dbReference type="SUPFAM" id="SSF46894">
    <property type="entry name" value="C-terminal effector domain of the bipartite response regulators"/>
    <property type="match status" value="1"/>
</dbReference>
<evidence type="ECO:0000256" key="2">
    <source>
        <dbReference type="ARBA" id="ARBA00023125"/>
    </source>
</evidence>
<keyword evidence="1 3" id="KW-0597">Phosphoprotein</keyword>
<evidence type="ECO:0000256" key="3">
    <source>
        <dbReference type="PROSITE-ProRule" id="PRU00169"/>
    </source>
</evidence>
<proteinExistence type="predicted"/>
<evidence type="ECO:0000313" key="7">
    <source>
        <dbReference type="Proteomes" id="UP000644507"/>
    </source>
</evidence>
<dbReference type="AlphaFoldDB" id="A0A918TJE4"/>
<evidence type="ECO:0000259" key="5">
    <source>
        <dbReference type="PROSITE" id="PS50110"/>
    </source>
</evidence>
<dbReference type="InterPro" id="IPR016032">
    <property type="entry name" value="Sig_transdc_resp-reg_C-effctor"/>
</dbReference>
<dbReference type="Gene3D" id="3.40.50.2300">
    <property type="match status" value="1"/>
</dbReference>
<dbReference type="Pfam" id="PF00196">
    <property type="entry name" value="GerE"/>
    <property type="match status" value="1"/>
</dbReference>
<feature type="modified residue" description="4-aspartylphosphate" evidence="3">
    <location>
        <position position="57"/>
    </location>
</feature>
<dbReference type="InterPro" id="IPR058245">
    <property type="entry name" value="NreC/VraR/RcsB-like_REC"/>
</dbReference>
<dbReference type="SMART" id="SM00421">
    <property type="entry name" value="HTH_LUXR"/>
    <property type="match status" value="1"/>
</dbReference>
<organism evidence="6 7">
    <name type="scientific">Roseibacillus persicicus</name>
    <dbReference type="NCBI Taxonomy" id="454148"/>
    <lineage>
        <taxon>Bacteria</taxon>
        <taxon>Pseudomonadati</taxon>
        <taxon>Verrucomicrobiota</taxon>
        <taxon>Verrucomicrobiia</taxon>
        <taxon>Verrucomicrobiales</taxon>
        <taxon>Verrucomicrobiaceae</taxon>
        <taxon>Roseibacillus</taxon>
    </lineage>
</organism>
<comment type="caution">
    <text evidence="6">The sequence shown here is derived from an EMBL/GenBank/DDBJ whole genome shotgun (WGS) entry which is preliminary data.</text>
</comment>
<dbReference type="SUPFAM" id="SSF52172">
    <property type="entry name" value="CheY-like"/>
    <property type="match status" value="1"/>
</dbReference>
<protein>
    <submittedName>
        <fullName evidence="6">DNA-binding response regulator</fullName>
    </submittedName>
</protein>
<dbReference type="PROSITE" id="PS50043">
    <property type="entry name" value="HTH_LUXR_2"/>
    <property type="match status" value="1"/>
</dbReference>
<dbReference type="SMART" id="SM00448">
    <property type="entry name" value="REC"/>
    <property type="match status" value="1"/>
</dbReference>
<evidence type="ECO:0000313" key="6">
    <source>
        <dbReference type="EMBL" id="GHC48687.1"/>
    </source>
</evidence>
<dbReference type="Gene3D" id="1.10.10.10">
    <property type="entry name" value="Winged helix-like DNA-binding domain superfamily/Winged helix DNA-binding domain"/>
    <property type="match status" value="1"/>
</dbReference>
<dbReference type="RefSeq" id="WP_189568607.1">
    <property type="nucleotide sequence ID" value="NZ_BMXI01000004.1"/>
</dbReference>
<dbReference type="CDD" id="cd17535">
    <property type="entry name" value="REC_NarL-like"/>
    <property type="match status" value="1"/>
</dbReference>
<feature type="domain" description="Response regulatory" evidence="5">
    <location>
        <begin position="5"/>
        <end position="122"/>
    </location>
</feature>
<dbReference type="Pfam" id="PF00072">
    <property type="entry name" value="Response_reg"/>
    <property type="match status" value="1"/>
</dbReference>
<gene>
    <name evidence="6" type="ORF">GCM10007100_13270</name>
</gene>
<dbReference type="GO" id="GO:0000160">
    <property type="term" value="P:phosphorelay signal transduction system"/>
    <property type="evidence" value="ECO:0007669"/>
    <property type="project" value="InterPro"/>
</dbReference>
<dbReference type="CDD" id="cd06170">
    <property type="entry name" value="LuxR_C_like"/>
    <property type="match status" value="1"/>
</dbReference>
<sequence>MTAMNIWVVEDDSGYRRTLQRLLNRDQDISCPQVFASCQPLFDTLSAESHPDLILMDLGLPGMSGVEGIQKLAELAPNIVVVVLTVFSAKEKVMDALDAGAAGYLLKSATPREIIRGLKGASEGGVPLSPAIAKTVLEEMNSSPSPEDFDLSERELEVLQLLAEGLANKQIAERLNISPFTVNFHFRNLYKKLQVQSQPAAVAKAFRAGLLS</sequence>
<dbReference type="PANTHER" id="PTHR43214">
    <property type="entry name" value="TWO-COMPONENT RESPONSE REGULATOR"/>
    <property type="match status" value="1"/>
</dbReference>
<keyword evidence="2 6" id="KW-0238">DNA-binding</keyword>
<evidence type="ECO:0000259" key="4">
    <source>
        <dbReference type="PROSITE" id="PS50043"/>
    </source>
</evidence>
<dbReference type="GO" id="GO:0006355">
    <property type="term" value="P:regulation of DNA-templated transcription"/>
    <property type="evidence" value="ECO:0007669"/>
    <property type="project" value="InterPro"/>
</dbReference>
<accession>A0A918TJE4</accession>
<dbReference type="InterPro" id="IPR039420">
    <property type="entry name" value="WalR-like"/>
</dbReference>
<dbReference type="EMBL" id="BMXI01000004">
    <property type="protein sequence ID" value="GHC48687.1"/>
    <property type="molecule type" value="Genomic_DNA"/>
</dbReference>
<dbReference type="PROSITE" id="PS00622">
    <property type="entry name" value="HTH_LUXR_1"/>
    <property type="match status" value="1"/>
</dbReference>
<dbReference type="InterPro" id="IPR001789">
    <property type="entry name" value="Sig_transdc_resp-reg_receiver"/>
</dbReference>
<reference evidence="6" key="1">
    <citation type="journal article" date="2014" name="Int. J. Syst. Evol. Microbiol.">
        <title>Complete genome sequence of Corynebacterium casei LMG S-19264T (=DSM 44701T), isolated from a smear-ripened cheese.</title>
        <authorList>
            <consortium name="US DOE Joint Genome Institute (JGI-PGF)"/>
            <person name="Walter F."/>
            <person name="Albersmeier A."/>
            <person name="Kalinowski J."/>
            <person name="Ruckert C."/>
        </authorList>
    </citation>
    <scope>NUCLEOTIDE SEQUENCE</scope>
    <source>
        <strain evidence="6">KCTC 12988</strain>
    </source>
</reference>
<dbReference type="InterPro" id="IPR011006">
    <property type="entry name" value="CheY-like_superfamily"/>
</dbReference>
<dbReference type="InterPro" id="IPR036388">
    <property type="entry name" value="WH-like_DNA-bd_sf"/>
</dbReference>
<dbReference type="GO" id="GO:0003677">
    <property type="term" value="F:DNA binding"/>
    <property type="evidence" value="ECO:0007669"/>
    <property type="project" value="UniProtKB-KW"/>
</dbReference>
<dbReference type="PRINTS" id="PR00038">
    <property type="entry name" value="HTHLUXR"/>
</dbReference>